<dbReference type="GO" id="GO:0052381">
    <property type="term" value="F:tRNA dimethylallyltransferase activity"/>
    <property type="evidence" value="ECO:0007669"/>
    <property type="project" value="UniProtKB-UniRule"/>
</dbReference>
<keyword evidence="7 10" id="KW-0067">ATP-binding</keyword>
<evidence type="ECO:0000256" key="10">
    <source>
        <dbReference type="HAMAP-Rule" id="MF_00185"/>
    </source>
</evidence>
<evidence type="ECO:0000256" key="8">
    <source>
        <dbReference type="ARBA" id="ARBA00022842"/>
    </source>
</evidence>
<dbReference type="FunFam" id="1.10.20.140:FF:000001">
    <property type="entry name" value="tRNA dimethylallyltransferase"/>
    <property type="match status" value="1"/>
</dbReference>
<dbReference type="eggNOG" id="COG0324">
    <property type="taxonomic scope" value="Bacteria"/>
</dbReference>
<feature type="site" description="Interaction with substrate tRNA" evidence="10">
    <location>
        <position position="126"/>
    </location>
</feature>
<dbReference type="GO" id="GO:0005524">
    <property type="term" value="F:ATP binding"/>
    <property type="evidence" value="ECO:0007669"/>
    <property type="project" value="UniProtKB-UniRule"/>
</dbReference>
<dbReference type="KEGG" id="hhd:HBHAL_3122"/>
<evidence type="ECO:0000313" key="14">
    <source>
        <dbReference type="EMBL" id="CCG45469.1"/>
    </source>
</evidence>
<feature type="site" description="Interaction with substrate tRNA" evidence="10">
    <location>
        <position position="101"/>
    </location>
</feature>
<dbReference type="HAMAP" id="MF_00185">
    <property type="entry name" value="IPP_trans"/>
    <property type="match status" value="1"/>
</dbReference>
<evidence type="ECO:0000313" key="15">
    <source>
        <dbReference type="Proteomes" id="UP000007397"/>
    </source>
</evidence>
<evidence type="ECO:0000256" key="9">
    <source>
        <dbReference type="ARBA" id="ARBA00049563"/>
    </source>
</evidence>
<evidence type="ECO:0000256" key="11">
    <source>
        <dbReference type="RuleBase" id="RU003783"/>
    </source>
</evidence>
<evidence type="ECO:0000256" key="7">
    <source>
        <dbReference type="ARBA" id="ARBA00022840"/>
    </source>
</evidence>
<dbReference type="InterPro" id="IPR027417">
    <property type="entry name" value="P-loop_NTPase"/>
</dbReference>
<evidence type="ECO:0000256" key="1">
    <source>
        <dbReference type="ARBA" id="ARBA00001946"/>
    </source>
</evidence>
<evidence type="ECO:0000256" key="13">
    <source>
        <dbReference type="RuleBase" id="RU003785"/>
    </source>
</evidence>
<keyword evidence="15" id="KW-1185">Reference proteome</keyword>
<feature type="region of interest" description="Interaction with substrate tRNA" evidence="10">
    <location>
        <begin position="35"/>
        <end position="38"/>
    </location>
</feature>
<dbReference type="NCBIfam" id="TIGR00174">
    <property type="entry name" value="miaA"/>
    <property type="match status" value="1"/>
</dbReference>
<sequence>MKPLVISVVGPTAVGKSKLGVEIAKRFEGEVISGDSMQIYKSMDIGTAKVTEQEMQGIPHHLVDIKEPDESFSVAEFQNKVQSLIRTIGSRGKVPVIVGGTGLYIQATLYNFNFSEEKRDEQVIKRLEKEASEYGIEALYQRLQSVDPEQAEKVHPNNERRVLRALEVFETTGKVMSDYQKQQSNESPFRPVIIGLEMEREELYNRINRRVDQMVEQGLIAEVKRLYDKGYEHTQAMKAIGYKEFLPYFNGEYSLDRAVELLKRNSRRYAKRQYTYFRNKMNVRWYSISEQGYEEKFETILNDLAGMMK</sequence>
<dbReference type="Gene3D" id="1.10.20.140">
    <property type="match status" value="1"/>
</dbReference>
<accession>I0JMU9</accession>
<dbReference type="Pfam" id="PF01715">
    <property type="entry name" value="IPPT"/>
    <property type="match status" value="1"/>
</dbReference>
<comment type="function">
    <text evidence="2 10 12">Catalyzes the transfer of a dimethylallyl group onto the adenine at position 37 in tRNAs that read codons beginning with uridine, leading to the formation of N6-(dimethylallyl)adenosine (i(6)A).</text>
</comment>
<comment type="caution">
    <text evidence="10">Lacks conserved residue(s) required for the propagation of feature annotation.</text>
</comment>
<comment type="similarity">
    <text evidence="3 10 13">Belongs to the IPP transferase family.</text>
</comment>
<evidence type="ECO:0000256" key="6">
    <source>
        <dbReference type="ARBA" id="ARBA00022741"/>
    </source>
</evidence>
<dbReference type="EMBL" id="HE717023">
    <property type="protein sequence ID" value="CCG45469.1"/>
    <property type="molecule type" value="Genomic_DNA"/>
</dbReference>
<dbReference type="AlphaFoldDB" id="I0JMU9"/>
<dbReference type="PANTHER" id="PTHR11088">
    <property type="entry name" value="TRNA DIMETHYLALLYLTRANSFERASE"/>
    <property type="match status" value="1"/>
</dbReference>
<evidence type="ECO:0000256" key="2">
    <source>
        <dbReference type="ARBA" id="ARBA00003213"/>
    </source>
</evidence>
<comment type="catalytic activity">
    <reaction evidence="9 10 11">
        <text>adenosine(37) in tRNA + dimethylallyl diphosphate = N(6)-dimethylallyladenosine(37) in tRNA + diphosphate</text>
        <dbReference type="Rhea" id="RHEA:26482"/>
        <dbReference type="Rhea" id="RHEA-COMP:10162"/>
        <dbReference type="Rhea" id="RHEA-COMP:10375"/>
        <dbReference type="ChEBI" id="CHEBI:33019"/>
        <dbReference type="ChEBI" id="CHEBI:57623"/>
        <dbReference type="ChEBI" id="CHEBI:74411"/>
        <dbReference type="ChEBI" id="CHEBI:74415"/>
        <dbReference type="EC" id="2.5.1.75"/>
    </reaction>
</comment>
<name>I0JMU9_HALH3</name>
<dbReference type="Gene3D" id="3.40.50.300">
    <property type="entry name" value="P-loop containing nucleotide triphosphate hydrolases"/>
    <property type="match status" value="1"/>
</dbReference>
<dbReference type="PATRIC" id="fig|866895.3.peg.2142"/>
<keyword evidence="4 10" id="KW-0808">Transferase</keyword>
<evidence type="ECO:0000256" key="12">
    <source>
        <dbReference type="RuleBase" id="RU003784"/>
    </source>
</evidence>
<dbReference type="InterPro" id="IPR039657">
    <property type="entry name" value="Dimethylallyltransferase"/>
</dbReference>
<keyword evidence="5 10" id="KW-0819">tRNA processing</keyword>
<organism evidence="14 15">
    <name type="scientific">Halobacillus halophilus (strain ATCC 35676 / DSM 2266 / JCM 20832 / KCTC 3685 / LMG 17431 / NBRC 102448 / NCIMB 2269)</name>
    <name type="common">Sporosarcina halophila</name>
    <dbReference type="NCBI Taxonomy" id="866895"/>
    <lineage>
        <taxon>Bacteria</taxon>
        <taxon>Bacillati</taxon>
        <taxon>Bacillota</taxon>
        <taxon>Bacilli</taxon>
        <taxon>Bacillales</taxon>
        <taxon>Bacillaceae</taxon>
        <taxon>Halobacillus</taxon>
    </lineage>
</organism>
<keyword evidence="8 10" id="KW-0460">Magnesium</keyword>
<dbReference type="STRING" id="866895.HBHAL_3122"/>
<reference evidence="14 15" key="1">
    <citation type="journal article" date="2013" name="Environ. Microbiol.">
        <title>Chloride and organic osmolytes: a hybrid strategy to cope with elevated salinities by the moderately halophilic, chloride-dependent bacterium Halobacillus halophilus.</title>
        <authorList>
            <person name="Saum S.H."/>
            <person name="Pfeiffer F."/>
            <person name="Palm P."/>
            <person name="Rampp M."/>
            <person name="Schuster S.C."/>
            <person name="Muller V."/>
            <person name="Oesterhelt D."/>
        </authorList>
    </citation>
    <scope>NUCLEOTIDE SEQUENCE [LARGE SCALE GENOMIC DNA]</scope>
    <source>
        <strain evidence="15">ATCC 35676 / DSM 2266 / JCM 20832 / KCTC 3685 / LMG 17431 / NBRC 102448 / NCIMB 2269</strain>
    </source>
</reference>
<proteinExistence type="inferred from homology"/>
<dbReference type="RefSeq" id="WP_014643361.1">
    <property type="nucleotide sequence ID" value="NC_017668.1"/>
</dbReference>
<comment type="subunit">
    <text evidence="10">Monomer.</text>
</comment>
<evidence type="ECO:0000256" key="3">
    <source>
        <dbReference type="ARBA" id="ARBA00005842"/>
    </source>
</evidence>
<dbReference type="GO" id="GO:0006400">
    <property type="term" value="P:tRNA modification"/>
    <property type="evidence" value="ECO:0007669"/>
    <property type="project" value="TreeGrafter"/>
</dbReference>
<dbReference type="PANTHER" id="PTHR11088:SF60">
    <property type="entry name" value="TRNA DIMETHYLALLYLTRANSFERASE"/>
    <property type="match status" value="1"/>
</dbReference>
<comment type="cofactor">
    <cofactor evidence="1 10">
        <name>Mg(2+)</name>
        <dbReference type="ChEBI" id="CHEBI:18420"/>
    </cofactor>
</comment>
<evidence type="ECO:0000256" key="5">
    <source>
        <dbReference type="ARBA" id="ARBA00022694"/>
    </source>
</evidence>
<keyword evidence="6 10" id="KW-0547">Nucleotide-binding</keyword>
<gene>
    <name evidence="10 14" type="primary">miaA</name>
    <name evidence="14" type="ordered locus">HBHAL_3122</name>
</gene>
<dbReference type="HOGENOM" id="CLU_032616_0_1_9"/>
<feature type="binding site" evidence="10">
    <location>
        <begin position="10"/>
        <end position="17"/>
    </location>
    <ligand>
        <name>ATP</name>
        <dbReference type="ChEBI" id="CHEBI:30616"/>
    </ligand>
</feature>
<protein>
    <recommendedName>
        <fullName evidence="10">tRNA dimethylallyltransferase</fullName>
        <ecNumber evidence="10">2.5.1.75</ecNumber>
    </recommendedName>
    <alternativeName>
        <fullName evidence="10">Dimethylallyl diphosphate:tRNA dimethylallyltransferase</fullName>
        <shortName evidence="10">DMAPP:tRNA dimethylallyltransferase</shortName>
        <shortName evidence="10">DMATase</shortName>
    </alternativeName>
    <alternativeName>
        <fullName evidence="10">Isopentenyl-diphosphate:tRNA isopentenyltransferase</fullName>
        <shortName evidence="10">IPP transferase</shortName>
        <shortName evidence="10">IPPT</shortName>
        <shortName evidence="10">IPTase</shortName>
    </alternativeName>
</protein>
<dbReference type="Proteomes" id="UP000007397">
    <property type="component" value="Chromosome"/>
</dbReference>
<dbReference type="InterPro" id="IPR018022">
    <property type="entry name" value="IPT"/>
</dbReference>
<evidence type="ECO:0000256" key="4">
    <source>
        <dbReference type="ARBA" id="ARBA00022679"/>
    </source>
</evidence>
<dbReference type="SUPFAM" id="SSF52540">
    <property type="entry name" value="P-loop containing nucleoside triphosphate hydrolases"/>
    <property type="match status" value="2"/>
</dbReference>
<feature type="binding site" evidence="10">
    <location>
        <begin position="12"/>
        <end position="17"/>
    </location>
    <ligand>
        <name>substrate</name>
    </ligand>
</feature>
<dbReference type="EC" id="2.5.1.75" evidence="10"/>